<evidence type="ECO:0000313" key="1">
    <source>
        <dbReference type="EMBL" id="TVU04230.1"/>
    </source>
</evidence>
<protein>
    <submittedName>
        <fullName evidence="1">Uncharacterized protein</fullName>
    </submittedName>
</protein>
<proteinExistence type="predicted"/>
<dbReference type="EMBL" id="RWGY01000086">
    <property type="protein sequence ID" value="TVU04230.1"/>
    <property type="molecule type" value="Genomic_DNA"/>
</dbReference>
<name>A0A5J9SZ50_9POAL</name>
<dbReference type="Gramene" id="TVU04230">
    <property type="protein sequence ID" value="TVU04230"/>
    <property type="gene ID" value="EJB05_50209"/>
</dbReference>
<evidence type="ECO:0000313" key="2">
    <source>
        <dbReference type="Proteomes" id="UP000324897"/>
    </source>
</evidence>
<sequence>MCCVYARQGRGLSHHLPLLGLQRIEPPLAIACLQRIEPPQIFSWFAWCSEGSPSSPSLNTDLQLQRWTNGIFVLAQMKAAIAGFIVPL</sequence>
<keyword evidence="2" id="KW-1185">Reference proteome</keyword>
<accession>A0A5J9SZ50</accession>
<reference evidence="1 2" key="1">
    <citation type="journal article" date="2019" name="Sci. Rep.">
        <title>A high-quality genome of Eragrostis curvula grass provides insights into Poaceae evolution and supports new strategies to enhance forage quality.</title>
        <authorList>
            <person name="Carballo J."/>
            <person name="Santos B.A.C.M."/>
            <person name="Zappacosta D."/>
            <person name="Garbus I."/>
            <person name="Selva J.P."/>
            <person name="Gallo C.A."/>
            <person name="Diaz A."/>
            <person name="Albertini E."/>
            <person name="Caccamo M."/>
            <person name="Echenique V."/>
        </authorList>
    </citation>
    <scope>NUCLEOTIDE SEQUENCE [LARGE SCALE GENOMIC DNA]</scope>
    <source>
        <strain evidence="2">cv. Victoria</strain>
        <tissue evidence="1">Leaf</tissue>
    </source>
</reference>
<dbReference type="Proteomes" id="UP000324897">
    <property type="component" value="Unassembled WGS sequence"/>
</dbReference>
<gene>
    <name evidence="1" type="ORF">EJB05_50209</name>
</gene>
<comment type="caution">
    <text evidence="1">The sequence shown here is derived from an EMBL/GenBank/DDBJ whole genome shotgun (WGS) entry which is preliminary data.</text>
</comment>
<organism evidence="1 2">
    <name type="scientific">Eragrostis curvula</name>
    <name type="common">weeping love grass</name>
    <dbReference type="NCBI Taxonomy" id="38414"/>
    <lineage>
        <taxon>Eukaryota</taxon>
        <taxon>Viridiplantae</taxon>
        <taxon>Streptophyta</taxon>
        <taxon>Embryophyta</taxon>
        <taxon>Tracheophyta</taxon>
        <taxon>Spermatophyta</taxon>
        <taxon>Magnoliopsida</taxon>
        <taxon>Liliopsida</taxon>
        <taxon>Poales</taxon>
        <taxon>Poaceae</taxon>
        <taxon>PACMAD clade</taxon>
        <taxon>Chloridoideae</taxon>
        <taxon>Eragrostideae</taxon>
        <taxon>Eragrostidinae</taxon>
        <taxon>Eragrostis</taxon>
    </lineage>
</organism>
<dbReference type="AlphaFoldDB" id="A0A5J9SZ50"/>